<protein>
    <recommendedName>
        <fullName evidence="1">DUF7736 domain-containing protein</fullName>
    </recommendedName>
</protein>
<accession>A0A0F9AF83</accession>
<organism evidence="2">
    <name type="scientific">marine sediment metagenome</name>
    <dbReference type="NCBI Taxonomy" id="412755"/>
    <lineage>
        <taxon>unclassified sequences</taxon>
        <taxon>metagenomes</taxon>
        <taxon>ecological metagenomes</taxon>
    </lineage>
</organism>
<name>A0A0F9AF83_9ZZZZ</name>
<dbReference type="InterPro" id="IPR056638">
    <property type="entry name" value="DUF7736"/>
</dbReference>
<gene>
    <name evidence="2" type="ORF">LCGC14_2919730</name>
</gene>
<dbReference type="Pfam" id="PF24875">
    <property type="entry name" value="DUF7736"/>
    <property type="match status" value="1"/>
</dbReference>
<dbReference type="AlphaFoldDB" id="A0A0F9AF83"/>
<comment type="caution">
    <text evidence="2">The sequence shown here is derived from an EMBL/GenBank/DDBJ whole genome shotgun (WGS) entry which is preliminary data.</text>
</comment>
<reference evidence="2" key="1">
    <citation type="journal article" date="2015" name="Nature">
        <title>Complex archaea that bridge the gap between prokaryotes and eukaryotes.</title>
        <authorList>
            <person name="Spang A."/>
            <person name="Saw J.H."/>
            <person name="Jorgensen S.L."/>
            <person name="Zaremba-Niedzwiedzka K."/>
            <person name="Martijn J."/>
            <person name="Lind A.E."/>
            <person name="van Eijk R."/>
            <person name="Schleper C."/>
            <person name="Guy L."/>
            <person name="Ettema T.J."/>
        </authorList>
    </citation>
    <scope>NUCLEOTIDE SEQUENCE</scope>
</reference>
<feature type="domain" description="DUF7736" evidence="1">
    <location>
        <begin position="25"/>
        <end position="77"/>
    </location>
</feature>
<proteinExistence type="predicted"/>
<dbReference type="EMBL" id="LAZR01057991">
    <property type="protein sequence ID" value="KKK70861.1"/>
    <property type="molecule type" value="Genomic_DNA"/>
</dbReference>
<evidence type="ECO:0000259" key="1">
    <source>
        <dbReference type="Pfam" id="PF24875"/>
    </source>
</evidence>
<evidence type="ECO:0000313" key="2">
    <source>
        <dbReference type="EMBL" id="KKK70861.1"/>
    </source>
</evidence>
<sequence>MRQLTKDEAIDFAKDEFWRTLTDEQIAHFQINQDKLCVPFERFHKAITECLGRPVWTHEFADRDKLRDELNGKIPAPSFDEILEGLPMDKTIIVTL</sequence>